<dbReference type="AlphaFoldDB" id="A0A934QJZ3"/>
<evidence type="ECO:0000313" key="1">
    <source>
        <dbReference type="EMBL" id="MBK1698528.1"/>
    </source>
</evidence>
<dbReference type="RefSeq" id="WP_156092780.1">
    <property type="nucleotide sequence ID" value="NZ_NRRE01000028.1"/>
</dbReference>
<dbReference type="InterPro" id="IPR038058">
    <property type="entry name" value="PhnH-like_sp"/>
</dbReference>
<sequence length="209" mass="21594">MAPAFQITGDAGLQPGFADPVHGAQQAFRGLLQAMARPGTLQTCGQELAPPTGLSPAMAAVCLTLADADAPLWLAPAIATEAAVGYLKFHCNAPVLDDVGQAAFVLTDAAGLPALDACAQGLDRYPDRSATLVIEVPRLEAEGPDAWTLAGPGIEDTARLATEGLPGDFVDRWRDNGAAFPCGVDLILTHGSRLAALPRTTRITDAQEG</sequence>
<name>A0A934QJZ3_9PROT</name>
<dbReference type="Proteomes" id="UP000778970">
    <property type="component" value="Unassembled WGS sequence"/>
</dbReference>
<dbReference type="Pfam" id="PF05845">
    <property type="entry name" value="PhnH"/>
    <property type="match status" value="1"/>
</dbReference>
<dbReference type="GO" id="GO:0016829">
    <property type="term" value="F:lyase activity"/>
    <property type="evidence" value="ECO:0007669"/>
    <property type="project" value="UniProtKB-KW"/>
</dbReference>
<proteinExistence type="predicted"/>
<keyword evidence="1" id="KW-0456">Lyase</keyword>
<dbReference type="InterPro" id="IPR008772">
    <property type="entry name" value="Phosphonate_metab_PhnH"/>
</dbReference>
<reference evidence="1" key="2">
    <citation type="journal article" date="2020" name="Microorganisms">
        <title>Osmotic Adaptation and Compatible Solute Biosynthesis of Phototrophic Bacteria as Revealed from Genome Analyses.</title>
        <authorList>
            <person name="Imhoff J.F."/>
            <person name="Rahn T."/>
            <person name="Kunzel S."/>
            <person name="Keller A."/>
            <person name="Neulinger S.C."/>
        </authorList>
    </citation>
    <scope>NUCLEOTIDE SEQUENCE</scope>
    <source>
        <strain evidence="1">DSM 9154</strain>
    </source>
</reference>
<dbReference type="PIRSF" id="PIRSF020680">
    <property type="entry name" value="PhnH"/>
    <property type="match status" value="1"/>
</dbReference>
<reference evidence="1" key="1">
    <citation type="submission" date="2017-08" db="EMBL/GenBank/DDBJ databases">
        <authorList>
            <person name="Imhoff J.F."/>
            <person name="Rahn T."/>
            <person name="Kuenzel S."/>
            <person name="Neulinger S.C."/>
        </authorList>
    </citation>
    <scope>NUCLEOTIDE SEQUENCE</scope>
    <source>
        <strain evidence="1">DSM 9154</strain>
    </source>
</reference>
<dbReference type="NCBIfam" id="TIGR03292">
    <property type="entry name" value="PhnH_redo"/>
    <property type="match status" value="1"/>
</dbReference>
<dbReference type="GO" id="GO:0019634">
    <property type="term" value="P:organic phosphonate metabolic process"/>
    <property type="evidence" value="ECO:0007669"/>
    <property type="project" value="InterPro"/>
</dbReference>
<gene>
    <name evidence="1" type="ORF">CKO21_14865</name>
</gene>
<dbReference type="Gene3D" id="3.40.50.11310">
    <property type="entry name" value="Bacterial phosphonate metabolism protein PhnH"/>
    <property type="match status" value="1"/>
</dbReference>
<protein>
    <submittedName>
        <fullName evidence="1">Phosphonate C-P lyase system protein PhnH</fullName>
    </submittedName>
</protein>
<organism evidence="1 2">
    <name type="scientific">Rhodovibrio salinarum</name>
    <dbReference type="NCBI Taxonomy" id="1087"/>
    <lineage>
        <taxon>Bacteria</taxon>
        <taxon>Pseudomonadati</taxon>
        <taxon>Pseudomonadota</taxon>
        <taxon>Alphaproteobacteria</taxon>
        <taxon>Rhodospirillales</taxon>
        <taxon>Rhodovibrionaceae</taxon>
        <taxon>Rhodovibrio</taxon>
    </lineage>
</organism>
<evidence type="ECO:0000313" key="2">
    <source>
        <dbReference type="Proteomes" id="UP000778970"/>
    </source>
</evidence>
<keyword evidence="2" id="KW-1185">Reference proteome</keyword>
<comment type="caution">
    <text evidence="1">The sequence shown here is derived from an EMBL/GenBank/DDBJ whole genome shotgun (WGS) entry which is preliminary data.</text>
</comment>
<accession>A0A934QJZ3</accession>
<dbReference type="EMBL" id="NRRE01000028">
    <property type="protein sequence ID" value="MBK1698528.1"/>
    <property type="molecule type" value="Genomic_DNA"/>
</dbReference>
<dbReference type="SUPFAM" id="SSF159709">
    <property type="entry name" value="PhnH-like"/>
    <property type="match status" value="1"/>
</dbReference>